<name>A0A7M5X8X1_9CNID</name>
<dbReference type="AlphaFoldDB" id="A0A7M5X8X1"/>
<dbReference type="Proteomes" id="UP000594262">
    <property type="component" value="Unplaced"/>
</dbReference>
<feature type="chain" id="PRO_5029523790" evidence="2">
    <location>
        <begin position="21"/>
        <end position="311"/>
    </location>
</feature>
<accession>A0A7M5X8X1</accession>
<organism evidence="3 4">
    <name type="scientific">Clytia hemisphaerica</name>
    <dbReference type="NCBI Taxonomy" id="252671"/>
    <lineage>
        <taxon>Eukaryota</taxon>
        <taxon>Metazoa</taxon>
        <taxon>Cnidaria</taxon>
        <taxon>Hydrozoa</taxon>
        <taxon>Hydroidolina</taxon>
        <taxon>Leptothecata</taxon>
        <taxon>Obeliida</taxon>
        <taxon>Clytiidae</taxon>
        <taxon>Clytia</taxon>
    </lineage>
</organism>
<sequence length="311" mass="35774">MKNFLASIVSLYVLLQLTETQTTIEDFKVGTKFQLSKAYDADQPRPWVMKPNNPSQGIAPQKLKFKSNEELKKIKCVYEEKCSSPDDMKIQVDGKGGFEPREDIHFIYYTTSVVAICKERQGQPPGWYMSADFSGCLMAQWTKGGERYVGHVDTSKTEAADRCKLLVQTNYGTFFKPYDGGNKNEVKEYESLNKKHEKATMKEVGEEKYKNLPLAYKVLYKWGLVSNVNEFYLLYVKRSLSDESTSSTKGDPITWTFEVVKMVQRTAKPLKDVPLVRGEYTKDDGSKKKKPFYEEGKETFDFEDDENELDQ</sequence>
<keyword evidence="2" id="KW-0732">Signal</keyword>
<dbReference type="EnsemblMetazoa" id="CLYHEMT019537.1">
    <property type="protein sequence ID" value="CLYHEMP019537.1"/>
    <property type="gene ID" value="CLYHEMG019537"/>
</dbReference>
<evidence type="ECO:0000256" key="1">
    <source>
        <dbReference type="SAM" id="MobiDB-lite"/>
    </source>
</evidence>
<feature type="compositionally biased region" description="Acidic residues" evidence="1">
    <location>
        <begin position="301"/>
        <end position="311"/>
    </location>
</feature>
<evidence type="ECO:0000313" key="3">
    <source>
        <dbReference type="EnsemblMetazoa" id="CLYHEMP019537.1"/>
    </source>
</evidence>
<feature type="signal peptide" evidence="2">
    <location>
        <begin position="1"/>
        <end position="20"/>
    </location>
</feature>
<feature type="region of interest" description="Disordered" evidence="1">
    <location>
        <begin position="279"/>
        <end position="311"/>
    </location>
</feature>
<reference evidence="3" key="1">
    <citation type="submission" date="2021-01" db="UniProtKB">
        <authorList>
            <consortium name="EnsemblMetazoa"/>
        </authorList>
    </citation>
    <scope>IDENTIFICATION</scope>
</reference>
<evidence type="ECO:0000313" key="4">
    <source>
        <dbReference type="Proteomes" id="UP000594262"/>
    </source>
</evidence>
<feature type="compositionally biased region" description="Basic and acidic residues" evidence="1">
    <location>
        <begin position="279"/>
        <end position="300"/>
    </location>
</feature>
<protein>
    <submittedName>
        <fullName evidence="3">Uncharacterized protein</fullName>
    </submittedName>
</protein>
<evidence type="ECO:0000256" key="2">
    <source>
        <dbReference type="SAM" id="SignalP"/>
    </source>
</evidence>
<keyword evidence="4" id="KW-1185">Reference proteome</keyword>
<proteinExistence type="predicted"/>